<accession>A0AAW2UFT2</accession>
<reference evidence="1" key="2">
    <citation type="journal article" date="2024" name="Plant">
        <title>Genomic evolution and insights into agronomic trait innovations of Sesamum species.</title>
        <authorList>
            <person name="Miao H."/>
            <person name="Wang L."/>
            <person name="Qu L."/>
            <person name="Liu H."/>
            <person name="Sun Y."/>
            <person name="Le M."/>
            <person name="Wang Q."/>
            <person name="Wei S."/>
            <person name="Zheng Y."/>
            <person name="Lin W."/>
            <person name="Duan Y."/>
            <person name="Cao H."/>
            <person name="Xiong S."/>
            <person name="Wang X."/>
            <person name="Wei L."/>
            <person name="Li C."/>
            <person name="Ma Q."/>
            <person name="Ju M."/>
            <person name="Zhao R."/>
            <person name="Li G."/>
            <person name="Mu C."/>
            <person name="Tian Q."/>
            <person name="Mei H."/>
            <person name="Zhang T."/>
            <person name="Gao T."/>
            <person name="Zhang H."/>
        </authorList>
    </citation>
    <scope>NUCLEOTIDE SEQUENCE</scope>
    <source>
        <strain evidence="1">KEN1</strain>
    </source>
</reference>
<evidence type="ECO:0000313" key="1">
    <source>
        <dbReference type="EMBL" id="KAL0415628.1"/>
    </source>
</evidence>
<protein>
    <submittedName>
        <fullName evidence="1">Uncharacterized protein</fullName>
    </submittedName>
</protein>
<dbReference type="EMBL" id="JACGWN010000012">
    <property type="protein sequence ID" value="KAL0415628.1"/>
    <property type="molecule type" value="Genomic_DNA"/>
</dbReference>
<sequence length="194" mass="21290">MLFLPWRSFIHPHLDGMPPGVLGDISGLVVNTSKSSIFTVGIVNNELDAILARTEFSRGEMHVRYLGIPLQPASIGHRPLAASGLDCKLHFQVDGQVPFLCRPIGTHQLSYPRASSVFWLQCFPLPRQLSIRYTDFIGISFGTLREHRCLGEICHPKKGVGLGSGNSILECGSPCRVLVEHSPQGKYVVGEMGQ</sequence>
<dbReference type="AlphaFoldDB" id="A0AAW2UFT2"/>
<name>A0AAW2UFT2_9LAMI</name>
<reference evidence="1" key="1">
    <citation type="submission" date="2020-06" db="EMBL/GenBank/DDBJ databases">
        <authorList>
            <person name="Li T."/>
            <person name="Hu X."/>
            <person name="Zhang T."/>
            <person name="Song X."/>
            <person name="Zhang H."/>
            <person name="Dai N."/>
            <person name="Sheng W."/>
            <person name="Hou X."/>
            <person name="Wei L."/>
        </authorList>
    </citation>
    <scope>NUCLEOTIDE SEQUENCE</scope>
    <source>
        <strain evidence="1">KEN1</strain>
        <tissue evidence="1">Leaf</tissue>
    </source>
</reference>
<gene>
    <name evidence="1" type="ORF">Slati_3394700</name>
</gene>
<comment type="caution">
    <text evidence="1">The sequence shown here is derived from an EMBL/GenBank/DDBJ whole genome shotgun (WGS) entry which is preliminary data.</text>
</comment>
<organism evidence="1">
    <name type="scientific">Sesamum latifolium</name>
    <dbReference type="NCBI Taxonomy" id="2727402"/>
    <lineage>
        <taxon>Eukaryota</taxon>
        <taxon>Viridiplantae</taxon>
        <taxon>Streptophyta</taxon>
        <taxon>Embryophyta</taxon>
        <taxon>Tracheophyta</taxon>
        <taxon>Spermatophyta</taxon>
        <taxon>Magnoliopsida</taxon>
        <taxon>eudicotyledons</taxon>
        <taxon>Gunneridae</taxon>
        <taxon>Pentapetalae</taxon>
        <taxon>asterids</taxon>
        <taxon>lamiids</taxon>
        <taxon>Lamiales</taxon>
        <taxon>Pedaliaceae</taxon>
        <taxon>Sesamum</taxon>
    </lineage>
</organism>
<proteinExistence type="predicted"/>